<name>A0A5C0UIE0_9RICK</name>
<evidence type="ECO:0000313" key="1">
    <source>
        <dbReference type="EMBL" id="QEK39878.1"/>
    </source>
</evidence>
<dbReference type="OrthoDB" id="9134461at2"/>
<dbReference type="AlphaFoldDB" id="A0A5C0UIE0"/>
<reference evidence="1 2" key="1">
    <citation type="submission" date="2019-08" db="EMBL/GenBank/DDBJ databases">
        <title>Highly reduced genomes of protist endosymbionts show evolutionary convergence.</title>
        <authorList>
            <person name="George E."/>
            <person name="Husnik F."/>
            <person name="Tashyreva D."/>
            <person name="Prokopchuk G."/>
            <person name="Horak A."/>
            <person name="Kwong W.K."/>
            <person name="Lukes J."/>
            <person name="Keeling P.J."/>
        </authorList>
    </citation>
    <scope>NUCLEOTIDE SEQUENCE [LARGE SCALE GENOMIC DNA]</scope>
    <source>
        <strain evidence="1">1621</strain>
    </source>
</reference>
<dbReference type="EMBL" id="CP043312">
    <property type="protein sequence ID" value="QEK39878.1"/>
    <property type="molecule type" value="Genomic_DNA"/>
</dbReference>
<dbReference type="Pfam" id="PF04860">
    <property type="entry name" value="Phage_portal"/>
    <property type="match status" value="1"/>
</dbReference>
<gene>
    <name evidence="1" type="ORF">FZC37_01110</name>
</gene>
<organism evidence="1 2">
    <name type="scientific">Candidatus Sneabacter namystus</name>
    <dbReference type="NCBI Taxonomy" id="2601646"/>
    <lineage>
        <taxon>Bacteria</taxon>
        <taxon>Pseudomonadati</taxon>
        <taxon>Pseudomonadota</taxon>
        <taxon>Alphaproteobacteria</taxon>
        <taxon>Rickettsiales</taxon>
        <taxon>Rickettsiaceae</taxon>
        <taxon>Rickettsieae</taxon>
        <taxon>Candidatus Sneabacter</taxon>
    </lineage>
</organism>
<proteinExistence type="predicted"/>
<protein>
    <submittedName>
        <fullName evidence="1">Phage portal protein</fullName>
    </submittedName>
</protein>
<dbReference type="KEGG" id="snay:FZC37_01110"/>
<dbReference type="InterPro" id="IPR006944">
    <property type="entry name" value="Phage/GTA_portal"/>
</dbReference>
<dbReference type="NCBIfam" id="TIGR01537">
    <property type="entry name" value="portal_HK97"/>
    <property type="match status" value="1"/>
</dbReference>
<accession>A0A5C0UIE0</accession>
<sequence length="358" mass="40121">MPSHASPADYNSNPIVHRCVRLIAELSSHVPFTVCSKSAGCYVKNKKHFLNQVLKRPNPKQSGAEFFSSMITNQLLFGEAYILLIMADNSNCELYLLDNKNVSIISSDDGYMAYVYDVNNAPRYYPIDSFTQQSKVLSIKNYDPNNPSHGLSCIVPASTAIAVHNMSMQWNYSLLKNGARPSGAIVVKDSSRHLRDEQFQRLKSEIEEKYGSSMNAGKPMLLEGGLDWKEMSMSPKDMDFSESKDSSAREIALSCGVPPQLLGIKGDNTYNNMQEARISLWEETVIPLLTRVTDSLGHWLSYWLKEDISIVFCKNDISVLSEKRENLLAKISNISFISLNEKRAMVGLPPVKDGDKLM</sequence>
<dbReference type="InterPro" id="IPR006427">
    <property type="entry name" value="Portal_HK97"/>
</dbReference>
<dbReference type="Proteomes" id="UP000323844">
    <property type="component" value="Chromosome"/>
</dbReference>
<evidence type="ECO:0000313" key="2">
    <source>
        <dbReference type="Proteomes" id="UP000323844"/>
    </source>
</evidence>
<keyword evidence="2" id="KW-1185">Reference proteome</keyword>